<evidence type="ECO:0000313" key="7">
    <source>
        <dbReference type="Proteomes" id="UP000251402"/>
    </source>
</evidence>
<evidence type="ECO:0000256" key="1">
    <source>
        <dbReference type="ARBA" id="ARBA00022801"/>
    </source>
</evidence>
<dbReference type="GO" id="GO:0005737">
    <property type="term" value="C:cytoplasm"/>
    <property type="evidence" value="ECO:0007669"/>
    <property type="project" value="InterPro"/>
</dbReference>
<evidence type="ECO:0000313" key="6">
    <source>
        <dbReference type="EMBL" id="QEM11126.1"/>
    </source>
</evidence>
<dbReference type="CDD" id="cd16433">
    <property type="entry name" value="CheB"/>
    <property type="match status" value="1"/>
</dbReference>
<gene>
    <name evidence="6" type="ORF">DEO27_014210</name>
</gene>
<dbReference type="PANTHER" id="PTHR42872">
    <property type="entry name" value="PROTEIN-GLUTAMATE METHYLESTERASE/PROTEIN-GLUTAMINE GLUTAMINASE"/>
    <property type="match status" value="1"/>
</dbReference>
<keyword evidence="7" id="KW-1185">Reference proteome</keyword>
<name>A0A5C1HZ74_9SPHI</name>
<evidence type="ECO:0000256" key="4">
    <source>
        <dbReference type="PROSITE-ProRule" id="PRU00050"/>
    </source>
</evidence>
<dbReference type="InterPro" id="IPR000673">
    <property type="entry name" value="Sig_transdc_resp-reg_Me-estase"/>
</dbReference>
<dbReference type="Proteomes" id="UP000251402">
    <property type="component" value="Chromosome"/>
</dbReference>
<evidence type="ECO:0000256" key="3">
    <source>
        <dbReference type="ARBA" id="ARBA00048267"/>
    </source>
</evidence>
<dbReference type="AlphaFoldDB" id="A0A5C1HZ74"/>
<organism evidence="6 7">
    <name type="scientific">Mucilaginibacter rubeus</name>
    <dbReference type="NCBI Taxonomy" id="2027860"/>
    <lineage>
        <taxon>Bacteria</taxon>
        <taxon>Pseudomonadati</taxon>
        <taxon>Bacteroidota</taxon>
        <taxon>Sphingobacteriia</taxon>
        <taxon>Sphingobacteriales</taxon>
        <taxon>Sphingobacteriaceae</taxon>
        <taxon>Mucilaginibacter</taxon>
    </lineage>
</organism>
<reference evidence="6" key="1">
    <citation type="submission" date="2019-08" db="EMBL/GenBank/DDBJ databases">
        <title>Comparative genome analysis confer to the adaptation heavy metal polluted environment.</title>
        <authorList>
            <person name="Li Y."/>
        </authorList>
    </citation>
    <scope>NUCLEOTIDE SEQUENCE [LARGE SCALE GENOMIC DNA]</scope>
    <source>
        <strain evidence="6">P1</strain>
    </source>
</reference>
<protein>
    <recommendedName>
        <fullName evidence="2">protein-glutamate methylesterase</fullName>
        <ecNumber evidence="2">3.1.1.61</ecNumber>
    </recommendedName>
</protein>
<sequence length="200" mass="22323">MSIKKLGPDNKLLERWHDAQIVLFGGSAGSFKILFRIIKDLPEKLGKTVILIIHRKKNFFSEIEKLFAENSRMYMREIEDKDILKTNTMYIAPANYHTLIEDGGYFSLDVSEPVWYSKPSIDVTFESAAEVYGNKCAAILLSGANQDGAGGMLKLRESGALTIAQEPADAEMPEMPRSAINLGAADYILTQDEIFKLLLS</sequence>
<dbReference type="KEGG" id="mrub:DEO27_014210"/>
<dbReference type="InterPro" id="IPR035909">
    <property type="entry name" value="CheB_C"/>
</dbReference>
<evidence type="ECO:0000259" key="5">
    <source>
        <dbReference type="PROSITE" id="PS50122"/>
    </source>
</evidence>
<dbReference type="GO" id="GO:0006935">
    <property type="term" value="P:chemotaxis"/>
    <property type="evidence" value="ECO:0007669"/>
    <property type="project" value="UniProtKB-UniRule"/>
</dbReference>
<feature type="domain" description="CheB-type methylesterase" evidence="5">
    <location>
        <begin position="15"/>
        <end position="200"/>
    </location>
</feature>
<dbReference type="SUPFAM" id="SSF52738">
    <property type="entry name" value="Methylesterase CheB, C-terminal domain"/>
    <property type="match status" value="1"/>
</dbReference>
<keyword evidence="4" id="KW-0145">Chemotaxis</keyword>
<dbReference type="PANTHER" id="PTHR42872:SF3">
    <property type="entry name" value="PROTEIN-GLUTAMATE METHYLESTERASE_PROTEIN-GLUTAMINE GLUTAMINASE 1"/>
    <property type="match status" value="1"/>
</dbReference>
<dbReference type="PROSITE" id="PS50122">
    <property type="entry name" value="CHEB"/>
    <property type="match status" value="1"/>
</dbReference>
<feature type="active site" evidence="4">
    <location>
        <position position="27"/>
    </location>
</feature>
<proteinExistence type="predicted"/>
<dbReference type="GO" id="GO:0008984">
    <property type="term" value="F:protein-glutamate methylesterase activity"/>
    <property type="evidence" value="ECO:0007669"/>
    <property type="project" value="UniProtKB-EC"/>
</dbReference>
<dbReference type="EC" id="3.1.1.61" evidence="2"/>
<feature type="active site" evidence="4">
    <location>
        <position position="54"/>
    </location>
</feature>
<comment type="catalytic activity">
    <reaction evidence="3">
        <text>[protein]-L-glutamate 5-O-methyl ester + H2O = L-glutamyl-[protein] + methanol + H(+)</text>
        <dbReference type="Rhea" id="RHEA:23236"/>
        <dbReference type="Rhea" id="RHEA-COMP:10208"/>
        <dbReference type="Rhea" id="RHEA-COMP:10311"/>
        <dbReference type="ChEBI" id="CHEBI:15377"/>
        <dbReference type="ChEBI" id="CHEBI:15378"/>
        <dbReference type="ChEBI" id="CHEBI:17790"/>
        <dbReference type="ChEBI" id="CHEBI:29973"/>
        <dbReference type="ChEBI" id="CHEBI:82795"/>
        <dbReference type="EC" id="3.1.1.61"/>
    </reaction>
</comment>
<dbReference type="Gene3D" id="3.40.50.180">
    <property type="entry name" value="Methylesterase CheB, C-terminal domain"/>
    <property type="match status" value="1"/>
</dbReference>
<dbReference type="OrthoDB" id="1524092at2"/>
<dbReference type="Pfam" id="PF01339">
    <property type="entry name" value="CheB_methylest"/>
    <property type="match status" value="1"/>
</dbReference>
<dbReference type="GO" id="GO:0000156">
    <property type="term" value="F:phosphorelay response regulator activity"/>
    <property type="evidence" value="ECO:0007669"/>
    <property type="project" value="InterPro"/>
</dbReference>
<accession>A0A5C1HZ74</accession>
<keyword evidence="1 4" id="KW-0378">Hydrolase</keyword>
<dbReference type="EMBL" id="CP043450">
    <property type="protein sequence ID" value="QEM11126.1"/>
    <property type="molecule type" value="Genomic_DNA"/>
</dbReference>
<feature type="active site" evidence="4">
    <location>
        <position position="147"/>
    </location>
</feature>
<evidence type="ECO:0000256" key="2">
    <source>
        <dbReference type="ARBA" id="ARBA00039140"/>
    </source>
</evidence>